<dbReference type="AlphaFoldDB" id="A0A1G1WGL3"/>
<sequence length="67" mass="7333">MKEVVVFTAENPAIAQMLVEKLSRLRVPARLGVETATSGTFGIPEGSRTILVPEEHAHHAKKILEVK</sequence>
<reference evidence="1 2" key="1">
    <citation type="journal article" date="2016" name="Nat. Commun.">
        <title>Thousands of microbial genomes shed light on interconnected biogeochemical processes in an aquifer system.</title>
        <authorList>
            <person name="Anantharaman K."/>
            <person name="Brown C.T."/>
            <person name="Hug L.A."/>
            <person name="Sharon I."/>
            <person name="Castelle C.J."/>
            <person name="Probst A.J."/>
            <person name="Thomas B.C."/>
            <person name="Singh A."/>
            <person name="Wilkins M.J."/>
            <person name="Karaoz U."/>
            <person name="Brodie E.L."/>
            <person name="Williams K.H."/>
            <person name="Hubbard S.S."/>
            <person name="Banfield J.F."/>
        </authorList>
    </citation>
    <scope>NUCLEOTIDE SEQUENCE [LARGE SCALE GENOMIC DNA]</scope>
</reference>
<proteinExistence type="predicted"/>
<evidence type="ECO:0008006" key="3">
    <source>
        <dbReference type="Google" id="ProtNLM"/>
    </source>
</evidence>
<protein>
    <recommendedName>
        <fullName evidence="3">DUF2007 domain-containing protein</fullName>
    </recommendedName>
</protein>
<comment type="caution">
    <text evidence="1">The sequence shown here is derived from an EMBL/GenBank/DDBJ whole genome shotgun (WGS) entry which is preliminary data.</text>
</comment>
<dbReference type="EMBL" id="MHCU01000057">
    <property type="protein sequence ID" value="OGY26741.1"/>
    <property type="molecule type" value="Genomic_DNA"/>
</dbReference>
<organism evidence="1 2">
    <name type="scientific">Candidatus Woykebacteria bacterium RBG_19FT_COMBO_43_10</name>
    <dbReference type="NCBI Taxonomy" id="1802598"/>
    <lineage>
        <taxon>Bacteria</taxon>
        <taxon>Candidatus Woykeibacteriota</taxon>
    </lineage>
</organism>
<evidence type="ECO:0000313" key="2">
    <source>
        <dbReference type="Proteomes" id="UP000176645"/>
    </source>
</evidence>
<evidence type="ECO:0000313" key="1">
    <source>
        <dbReference type="EMBL" id="OGY26741.1"/>
    </source>
</evidence>
<dbReference type="Proteomes" id="UP000176645">
    <property type="component" value="Unassembled WGS sequence"/>
</dbReference>
<accession>A0A1G1WGL3</accession>
<gene>
    <name evidence="1" type="ORF">A2Z42_00010</name>
</gene>
<name>A0A1G1WGL3_9BACT</name>